<feature type="signal peptide" evidence="2">
    <location>
        <begin position="1"/>
        <end position="20"/>
    </location>
</feature>
<feature type="chain" id="PRO_5005568371" evidence="2">
    <location>
        <begin position="21"/>
        <end position="702"/>
    </location>
</feature>
<feature type="region of interest" description="Disordered" evidence="1">
    <location>
        <begin position="100"/>
        <end position="127"/>
    </location>
</feature>
<evidence type="ECO:0000313" key="3">
    <source>
        <dbReference type="EMBL" id="KNZ58157.1"/>
    </source>
</evidence>
<evidence type="ECO:0000313" key="4">
    <source>
        <dbReference type="Proteomes" id="UP000037035"/>
    </source>
</evidence>
<gene>
    <name evidence="3" type="ORF">VP01_1987g1</name>
</gene>
<feature type="compositionally biased region" description="Polar residues" evidence="1">
    <location>
        <begin position="410"/>
        <end position="437"/>
    </location>
</feature>
<feature type="compositionally biased region" description="Polar residues" evidence="1">
    <location>
        <begin position="211"/>
        <end position="227"/>
    </location>
</feature>
<comment type="caution">
    <text evidence="3">The sequence shown here is derived from an EMBL/GenBank/DDBJ whole genome shotgun (WGS) entry which is preliminary data.</text>
</comment>
<dbReference type="EMBL" id="LAVV01006822">
    <property type="protein sequence ID" value="KNZ58157.1"/>
    <property type="molecule type" value="Genomic_DNA"/>
</dbReference>
<dbReference type="VEuPathDB" id="FungiDB:VP01_1987g1"/>
<protein>
    <submittedName>
        <fullName evidence="3">Uncharacterized protein</fullName>
    </submittedName>
</protein>
<feature type="region of interest" description="Disordered" evidence="1">
    <location>
        <begin position="197"/>
        <end position="227"/>
    </location>
</feature>
<dbReference type="AlphaFoldDB" id="A0A0L6VC54"/>
<accession>A0A0L6VC54</accession>
<evidence type="ECO:0000256" key="2">
    <source>
        <dbReference type="SAM" id="SignalP"/>
    </source>
</evidence>
<dbReference type="Proteomes" id="UP000037035">
    <property type="component" value="Unassembled WGS sequence"/>
</dbReference>
<reference evidence="3 4" key="1">
    <citation type="submission" date="2015-08" db="EMBL/GenBank/DDBJ databases">
        <title>Next Generation Sequencing and Analysis of the Genome of Puccinia sorghi L Schw, the Causal Agent of Maize Common Rust.</title>
        <authorList>
            <person name="Rochi L."/>
            <person name="Burguener G."/>
            <person name="Darino M."/>
            <person name="Turjanski A."/>
            <person name="Kreff E."/>
            <person name="Dieguez M.J."/>
            <person name="Sacco F."/>
        </authorList>
    </citation>
    <scope>NUCLEOTIDE SEQUENCE [LARGE SCALE GENOMIC DNA]</scope>
    <source>
        <strain evidence="3 4">RO10H11247</strain>
    </source>
</reference>
<feature type="compositionally biased region" description="Basic and acidic residues" evidence="1">
    <location>
        <begin position="394"/>
        <end position="407"/>
    </location>
</feature>
<name>A0A0L6VC54_9BASI</name>
<evidence type="ECO:0000256" key="1">
    <source>
        <dbReference type="SAM" id="MobiDB-lite"/>
    </source>
</evidence>
<keyword evidence="2" id="KW-0732">Signal</keyword>
<feature type="region of interest" description="Disordered" evidence="1">
    <location>
        <begin position="376"/>
        <end position="462"/>
    </location>
</feature>
<sequence>MRHLLRIALNILAAVSTCKAFDELADSLSGCQKELLHSYQWVQDHHRVQPAKSPNSLEHVIQSHRLSPSNLPLAHSFYSQQPGSVASLPTDHPNFNLSPADPSFHPGTDYGPNFQFDPGLHQDRGEPGAFAVSDQATWPLEDSSVQQAPLAHSDQEKPDRQESLDVEAWLAHFLALPTASLDFESILNDYPNILTAPATDDTPAKSPVPEYTSSSPPQPSGTFEPSRMSQPALGAFEHFHSHQNEHSQADCRLYNAVTPSLADVPSQFKRDYLQRVSGRSFGQGTFDNLAHNRNTDVVYPVLESSEFTFNSDKQHFQSHPLPSRFLPAPVTFDEPPRLNAVAWEGPHQSYQTESHNFAAYPNSVWSSHIPSHLSLHPVGTEPVRDPEPWPLEHSSGREASHNTDHHPTSRVPTASELTSNSNPQLSRSSDGVTALNSRTRRLKSPEPPVQLSAPLPSDPHSHGLPIKSFPKTYFEKPDAKLVIKFDSCSDDHLLFNDEEQFRLFCSQPLVTSQGFKPAGVKRQQHANSVEAFLRKREAWLAYWHRKTEVDPRDYLQRLTWGEAEPIFPLFLIYVELITAFLRKPNPKGYAEEFRQRCELFVEEANRIAQATPSSTASVEAQGPTNSSGTKKMKMFKCPLLWGPRPMRYVNLVWKLIFCWARDHRPTLLTTNHTGKSIIPKTLKAFINGVFVAGAERLTESTC</sequence>
<keyword evidence="4" id="KW-1185">Reference proteome</keyword>
<proteinExistence type="predicted"/>
<organism evidence="3 4">
    <name type="scientific">Puccinia sorghi</name>
    <dbReference type="NCBI Taxonomy" id="27349"/>
    <lineage>
        <taxon>Eukaryota</taxon>
        <taxon>Fungi</taxon>
        <taxon>Dikarya</taxon>
        <taxon>Basidiomycota</taxon>
        <taxon>Pucciniomycotina</taxon>
        <taxon>Pucciniomycetes</taxon>
        <taxon>Pucciniales</taxon>
        <taxon>Pucciniaceae</taxon>
        <taxon>Puccinia</taxon>
    </lineage>
</organism>